<keyword evidence="2" id="KW-0677">Repeat</keyword>
<dbReference type="Proteomes" id="UP000294933">
    <property type="component" value="Unassembled WGS sequence"/>
</dbReference>
<name>A0A4Y7PPA0_9AGAM</name>
<dbReference type="PROSITE" id="PS50294">
    <property type="entry name" value="WD_REPEATS_REGION"/>
    <property type="match status" value="1"/>
</dbReference>
<protein>
    <submittedName>
        <fullName evidence="5">WD40 repeat-like protein</fullName>
    </submittedName>
</protein>
<dbReference type="SUPFAM" id="SSF50978">
    <property type="entry name" value="WD40 repeat-like"/>
    <property type="match status" value="1"/>
</dbReference>
<dbReference type="InterPro" id="IPR015943">
    <property type="entry name" value="WD40/YVTN_repeat-like_dom_sf"/>
</dbReference>
<evidence type="ECO:0000256" key="4">
    <source>
        <dbReference type="SAM" id="MobiDB-lite"/>
    </source>
</evidence>
<feature type="repeat" description="WD" evidence="3">
    <location>
        <begin position="203"/>
        <end position="245"/>
    </location>
</feature>
<evidence type="ECO:0000313" key="5">
    <source>
        <dbReference type="EMBL" id="TDL17273.1"/>
    </source>
</evidence>
<dbReference type="PANTHER" id="PTHR19919">
    <property type="entry name" value="WD REPEAT CONTAINING PROTEIN"/>
    <property type="match status" value="1"/>
</dbReference>
<dbReference type="EMBL" id="ML170224">
    <property type="protein sequence ID" value="TDL17273.1"/>
    <property type="molecule type" value="Genomic_DNA"/>
</dbReference>
<dbReference type="Gene3D" id="2.130.10.10">
    <property type="entry name" value="YVTN repeat-like/Quinoprotein amine dehydrogenase"/>
    <property type="match status" value="1"/>
</dbReference>
<dbReference type="InterPro" id="IPR045159">
    <property type="entry name" value="DCAF7-like"/>
</dbReference>
<dbReference type="SMART" id="SM00320">
    <property type="entry name" value="WD40"/>
    <property type="match status" value="5"/>
</dbReference>
<dbReference type="AlphaFoldDB" id="A0A4Y7PPA0"/>
<dbReference type="VEuPathDB" id="FungiDB:BD410DRAFT_776245"/>
<dbReference type="Pfam" id="PF00400">
    <property type="entry name" value="WD40"/>
    <property type="match status" value="2"/>
</dbReference>
<reference evidence="5 6" key="1">
    <citation type="submission" date="2018-06" db="EMBL/GenBank/DDBJ databases">
        <title>A transcriptomic atlas of mushroom development highlights an independent origin of complex multicellularity.</title>
        <authorList>
            <consortium name="DOE Joint Genome Institute"/>
            <person name="Krizsan K."/>
            <person name="Almasi E."/>
            <person name="Merenyi Z."/>
            <person name="Sahu N."/>
            <person name="Viragh M."/>
            <person name="Koszo T."/>
            <person name="Mondo S."/>
            <person name="Kiss B."/>
            <person name="Balint B."/>
            <person name="Kues U."/>
            <person name="Barry K."/>
            <person name="Hegedus J.C."/>
            <person name="Henrissat B."/>
            <person name="Johnson J."/>
            <person name="Lipzen A."/>
            <person name="Ohm R."/>
            <person name="Nagy I."/>
            <person name="Pangilinan J."/>
            <person name="Yan J."/>
            <person name="Xiong Y."/>
            <person name="Grigoriev I.V."/>
            <person name="Hibbett D.S."/>
            <person name="Nagy L.G."/>
        </authorList>
    </citation>
    <scope>NUCLEOTIDE SEQUENCE [LARGE SCALE GENOMIC DNA]</scope>
    <source>
        <strain evidence="5 6">SZMC22713</strain>
    </source>
</reference>
<dbReference type="PROSITE" id="PS50082">
    <property type="entry name" value="WD_REPEATS_2"/>
    <property type="match status" value="2"/>
</dbReference>
<evidence type="ECO:0000256" key="3">
    <source>
        <dbReference type="PROSITE-ProRule" id="PRU00221"/>
    </source>
</evidence>
<keyword evidence="6" id="KW-1185">Reference proteome</keyword>
<dbReference type="PROSITE" id="PS00678">
    <property type="entry name" value="WD_REPEATS_1"/>
    <property type="match status" value="1"/>
</dbReference>
<accession>A0A4Y7PPA0</accession>
<evidence type="ECO:0000256" key="2">
    <source>
        <dbReference type="ARBA" id="ARBA00022737"/>
    </source>
</evidence>
<gene>
    <name evidence="5" type="ORF">BD410DRAFT_776245</name>
</gene>
<proteinExistence type="predicted"/>
<evidence type="ECO:0000256" key="1">
    <source>
        <dbReference type="ARBA" id="ARBA00022574"/>
    </source>
</evidence>
<sequence>MTQTTLLNYEAPWPVYGIDWCKTPAPGQQLRPRSAFRLAISSFSEDFRNRIAIVGLQDERVLVEDDYTDYPDFVTLVEASHGYPATSIQWQPAAATSYAWSQKPPGAELLATTGDALRIWEYTSDAPPAMSSYVGRQPSAGGHRLVLKTALSGQSKVQTQSNTGAPLTNFSWNEKAPSLVVTSSIDTTCTVWNIDTFTAITQLIAHDREVYDVAWLPGSTDIFVSVGADGSLRAFDLRSLEHSTILYETPAPKTASSTTSSASSGRLPTAPLLRIAFNPADSNYMATFHMDGSDIQILDMRSPGQPVMELRAHRGQVNALGWGSTDQPLLATASDDCQLLLWDLSAYTNLPHSAATSPRPTGPTGSGGTSSGRGSHSPRPDAKKRTVTDPVLAYSTQTEINNLCWSPQIAGMMMNTGHSTAPGEWVAIAMGKSVKALKV</sequence>
<feature type="region of interest" description="Disordered" evidence="4">
    <location>
        <begin position="353"/>
        <end position="387"/>
    </location>
</feature>
<dbReference type="InterPro" id="IPR036322">
    <property type="entry name" value="WD40_repeat_dom_sf"/>
</dbReference>
<dbReference type="OrthoDB" id="1284551at2759"/>
<feature type="compositionally biased region" description="Basic and acidic residues" evidence="4">
    <location>
        <begin position="378"/>
        <end position="387"/>
    </location>
</feature>
<keyword evidence="1 3" id="KW-0853">WD repeat</keyword>
<dbReference type="STRING" id="50990.A0A4Y7PPA0"/>
<dbReference type="InterPro" id="IPR019775">
    <property type="entry name" value="WD40_repeat_CS"/>
</dbReference>
<organism evidence="5 6">
    <name type="scientific">Rickenella mellea</name>
    <dbReference type="NCBI Taxonomy" id="50990"/>
    <lineage>
        <taxon>Eukaryota</taxon>
        <taxon>Fungi</taxon>
        <taxon>Dikarya</taxon>
        <taxon>Basidiomycota</taxon>
        <taxon>Agaricomycotina</taxon>
        <taxon>Agaricomycetes</taxon>
        <taxon>Hymenochaetales</taxon>
        <taxon>Rickenellaceae</taxon>
        <taxon>Rickenella</taxon>
    </lineage>
</organism>
<dbReference type="InterPro" id="IPR001680">
    <property type="entry name" value="WD40_rpt"/>
</dbReference>
<evidence type="ECO:0000313" key="6">
    <source>
        <dbReference type="Proteomes" id="UP000294933"/>
    </source>
</evidence>
<feature type="repeat" description="WD" evidence="3">
    <location>
        <begin position="310"/>
        <end position="345"/>
    </location>
</feature>